<name>A0A8S9Z5B8_9TREM</name>
<evidence type="ECO:0000313" key="1">
    <source>
        <dbReference type="EMBL" id="KAF7258327.1"/>
    </source>
</evidence>
<gene>
    <name evidence="1" type="ORF">EG68_04265</name>
</gene>
<reference evidence="1" key="1">
    <citation type="submission" date="2019-07" db="EMBL/GenBank/DDBJ databases">
        <title>Annotation for the trematode Paragonimus miyazaki's.</title>
        <authorList>
            <person name="Choi Y.-J."/>
        </authorList>
    </citation>
    <scope>NUCLEOTIDE SEQUENCE</scope>
    <source>
        <strain evidence="1">Japan</strain>
    </source>
</reference>
<sequence length="55" mass="6542">MRSCAYTVHSESYFRIYHIFSSPLVRRCHLKQNKFVFENYLRSKCIFPLSPGIGI</sequence>
<accession>A0A8S9Z5B8</accession>
<comment type="caution">
    <text evidence="1">The sequence shown here is derived from an EMBL/GenBank/DDBJ whole genome shotgun (WGS) entry which is preliminary data.</text>
</comment>
<dbReference type="EMBL" id="JTDE01001799">
    <property type="protein sequence ID" value="KAF7258327.1"/>
    <property type="molecule type" value="Genomic_DNA"/>
</dbReference>
<organism evidence="1 2">
    <name type="scientific">Paragonimus skrjabini miyazakii</name>
    <dbReference type="NCBI Taxonomy" id="59628"/>
    <lineage>
        <taxon>Eukaryota</taxon>
        <taxon>Metazoa</taxon>
        <taxon>Spiralia</taxon>
        <taxon>Lophotrochozoa</taxon>
        <taxon>Platyhelminthes</taxon>
        <taxon>Trematoda</taxon>
        <taxon>Digenea</taxon>
        <taxon>Plagiorchiida</taxon>
        <taxon>Troglotremata</taxon>
        <taxon>Troglotrematidae</taxon>
        <taxon>Paragonimus</taxon>
    </lineage>
</organism>
<protein>
    <submittedName>
        <fullName evidence="1">Uncharacterized protein</fullName>
    </submittedName>
</protein>
<evidence type="ECO:0000313" key="2">
    <source>
        <dbReference type="Proteomes" id="UP000822476"/>
    </source>
</evidence>
<proteinExistence type="predicted"/>
<keyword evidence="2" id="KW-1185">Reference proteome</keyword>
<dbReference type="AlphaFoldDB" id="A0A8S9Z5B8"/>
<dbReference type="Proteomes" id="UP000822476">
    <property type="component" value="Unassembled WGS sequence"/>
</dbReference>